<dbReference type="SMART" id="SM00054">
    <property type="entry name" value="EFh"/>
    <property type="match status" value="1"/>
</dbReference>
<dbReference type="InterPro" id="IPR018247">
    <property type="entry name" value="EF_Hand_1_Ca_BS"/>
</dbReference>
<dbReference type="GO" id="GO:0005509">
    <property type="term" value="F:calcium ion binding"/>
    <property type="evidence" value="ECO:0007669"/>
    <property type="project" value="InterPro"/>
</dbReference>
<evidence type="ECO:0000259" key="2">
    <source>
        <dbReference type="PROSITE" id="PS50222"/>
    </source>
</evidence>
<organism evidence="3 4">
    <name type="scientific">Senna tora</name>
    <dbReference type="NCBI Taxonomy" id="362788"/>
    <lineage>
        <taxon>Eukaryota</taxon>
        <taxon>Viridiplantae</taxon>
        <taxon>Streptophyta</taxon>
        <taxon>Embryophyta</taxon>
        <taxon>Tracheophyta</taxon>
        <taxon>Spermatophyta</taxon>
        <taxon>Magnoliopsida</taxon>
        <taxon>eudicotyledons</taxon>
        <taxon>Gunneridae</taxon>
        <taxon>Pentapetalae</taxon>
        <taxon>rosids</taxon>
        <taxon>fabids</taxon>
        <taxon>Fabales</taxon>
        <taxon>Fabaceae</taxon>
        <taxon>Caesalpinioideae</taxon>
        <taxon>Cassia clade</taxon>
        <taxon>Senna</taxon>
    </lineage>
</organism>
<name>A0A834TZ06_9FABA</name>
<dbReference type="PROSITE" id="PS00018">
    <property type="entry name" value="EF_HAND_1"/>
    <property type="match status" value="2"/>
</dbReference>
<keyword evidence="1" id="KW-0106">Calcium</keyword>
<sequence>MAFIERNVTSDGKRVMSVEELKRWLKRFDGNGDGRISQSELREAVRLSEGLFASWRSKKSINSSIDANHNGFLDDNEFTNLAHFADKFLNIRITNF</sequence>
<dbReference type="EMBL" id="JAAIUW010000005">
    <property type="protein sequence ID" value="KAF7830634.1"/>
    <property type="molecule type" value="Genomic_DNA"/>
</dbReference>
<keyword evidence="4" id="KW-1185">Reference proteome</keyword>
<proteinExistence type="predicted"/>
<dbReference type="AlphaFoldDB" id="A0A834TZ06"/>
<evidence type="ECO:0000313" key="4">
    <source>
        <dbReference type="Proteomes" id="UP000634136"/>
    </source>
</evidence>
<dbReference type="InterPro" id="IPR002048">
    <property type="entry name" value="EF_hand_dom"/>
</dbReference>
<dbReference type="OrthoDB" id="26525at2759"/>
<dbReference type="Proteomes" id="UP000634136">
    <property type="component" value="Unassembled WGS sequence"/>
</dbReference>
<dbReference type="Pfam" id="PF13202">
    <property type="entry name" value="EF-hand_5"/>
    <property type="match status" value="2"/>
</dbReference>
<dbReference type="Gene3D" id="1.10.238.10">
    <property type="entry name" value="EF-hand"/>
    <property type="match status" value="1"/>
</dbReference>
<dbReference type="PROSITE" id="PS50222">
    <property type="entry name" value="EF_HAND_2"/>
    <property type="match status" value="1"/>
</dbReference>
<dbReference type="SUPFAM" id="SSF47473">
    <property type="entry name" value="EF-hand"/>
    <property type="match status" value="1"/>
</dbReference>
<dbReference type="InterPro" id="IPR011992">
    <property type="entry name" value="EF-hand-dom_pair"/>
</dbReference>
<evidence type="ECO:0000256" key="1">
    <source>
        <dbReference type="ARBA" id="ARBA00022837"/>
    </source>
</evidence>
<comment type="caution">
    <text evidence="3">The sequence shown here is derived from an EMBL/GenBank/DDBJ whole genome shotgun (WGS) entry which is preliminary data.</text>
</comment>
<protein>
    <submittedName>
        <fullName evidence="3">Polcalcin Phl p 7</fullName>
    </submittedName>
</protein>
<evidence type="ECO:0000313" key="3">
    <source>
        <dbReference type="EMBL" id="KAF7830634.1"/>
    </source>
</evidence>
<feature type="domain" description="EF-hand" evidence="2">
    <location>
        <begin position="16"/>
        <end position="51"/>
    </location>
</feature>
<gene>
    <name evidence="3" type="ORF">G2W53_012967</name>
</gene>
<reference evidence="3" key="1">
    <citation type="submission" date="2020-09" db="EMBL/GenBank/DDBJ databases">
        <title>Genome-Enabled Discovery of Anthraquinone Biosynthesis in Senna tora.</title>
        <authorList>
            <person name="Kang S.-H."/>
            <person name="Pandey R.P."/>
            <person name="Lee C.-M."/>
            <person name="Sim J.-S."/>
            <person name="Jeong J.-T."/>
            <person name="Choi B.-S."/>
            <person name="Jung M."/>
            <person name="Ginzburg D."/>
            <person name="Zhao K."/>
            <person name="Won S.Y."/>
            <person name="Oh T.-J."/>
            <person name="Yu Y."/>
            <person name="Kim N.-H."/>
            <person name="Lee O.R."/>
            <person name="Lee T.-H."/>
            <person name="Bashyal P."/>
            <person name="Kim T.-S."/>
            <person name="Lee W.-H."/>
            <person name="Kawkins C."/>
            <person name="Kim C.-K."/>
            <person name="Kim J.S."/>
            <person name="Ahn B.O."/>
            <person name="Rhee S.Y."/>
            <person name="Sohng J.K."/>
        </authorList>
    </citation>
    <scope>NUCLEOTIDE SEQUENCE</scope>
    <source>
        <tissue evidence="3">Leaf</tissue>
    </source>
</reference>
<accession>A0A834TZ06</accession>